<dbReference type="SUPFAM" id="SSF48576">
    <property type="entry name" value="Terpenoid synthases"/>
    <property type="match status" value="1"/>
</dbReference>
<sequence length="254" mass="26937">MSGLSDPATRRLAERLRQEDPDRLAMAMLARSEAQAKLVTLYALNAELARTALSARDPLIAEMRVQWWIDRLGAMAVAPPPPHELLSPLWSAWGPGAAALVPLAEARRHDAAREPFETVEEVVAYADATGGALMTHAAQALGAPDVPALHAQGRGAALTAWLRAHPALQPLGLGLAAADPAQLAALARIAVQALRDAADGRRTLPRAAAPALFPGPAPMQALRAIMAGEPSSRPSDFTRRTALARLALTGRWWV</sequence>
<dbReference type="Gene3D" id="1.10.600.10">
    <property type="entry name" value="Farnesyl Diphosphate Synthase"/>
    <property type="match status" value="1"/>
</dbReference>
<keyword evidence="2" id="KW-1185">Reference proteome</keyword>
<name>A0ABV6I386_9RHOB</name>
<organism evidence="1 2">
    <name type="scientific">Paracoccus niistensis</name>
    <dbReference type="NCBI Taxonomy" id="632935"/>
    <lineage>
        <taxon>Bacteria</taxon>
        <taxon>Pseudomonadati</taxon>
        <taxon>Pseudomonadota</taxon>
        <taxon>Alphaproteobacteria</taxon>
        <taxon>Rhodobacterales</taxon>
        <taxon>Paracoccaceae</taxon>
        <taxon>Paracoccus</taxon>
    </lineage>
</organism>
<dbReference type="Pfam" id="PF00494">
    <property type="entry name" value="SQS_PSY"/>
    <property type="match status" value="1"/>
</dbReference>
<dbReference type="InterPro" id="IPR002060">
    <property type="entry name" value="Squ/phyt_synthse"/>
</dbReference>
<dbReference type="Proteomes" id="UP001589799">
    <property type="component" value="Unassembled WGS sequence"/>
</dbReference>
<evidence type="ECO:0000313" key="2">
    <source>
        <dbReference type="Proteomes" id="UP001589799"/>
    </source>
</evidence>
<dbReference type="RefSeq" id="WP_377698336.1">
    <property type="nucleotide sequence ID" value="NZ_JBHLWE010000019.1"/>
</dbReference>
<dbReference type="InterPro" id="IPR008949">
    <property type="entry name" value="Isoprenoid_synthase_dom_sf"/>
</dbReference>
<reference evidence="1 2" key="1">
    <citation type="submission" date="2024-09" db="EMBL/GenBank/DDBJ databases">
        <authorList>
            <person name="Sun Q."/>
            <person name="Mori K."/>
        </authorList>
    </citation>
    <scope>NUCLEOTIDE SEQUENCE [LARGE SCALE GENOMIC DNA]</scope>
    <source>
        <strain evidence="1 2">KCTC 22789</strain>
    </source>
</reference>
<proteinExistence type="predicted"/>
<dbReference type="EMBL" id="JBHLWE010000019">
    <property type="protein sequence ID" value="MFC0340682.1"/>
    <property type="molecule type" value="Genomic_DNA"/>
</dbReference>
<gene>
    <name evidence="1" type="ORF">ACFFII_07865</name>
</gene>
<evidence type="ECO:0000313" key="1">
    <source>
        <dbReference type="EMBL" id="MFC0340682.1"/>
    </source>
</evidence>
<accession>A0ABV6I386</accession>
<protein>
    <submittedName>
        <fullName evidence="1">Squalene/phytoene synthase family protein</fullName>
    </submittedName>
</protein>
<comment type="caution">
    <text evidence="1">The sequence shown here is derived from an EMBL/GenBank/DDBJ whole genome shotgun (WGS) entry which is preliminary data.</text>
</comment>